<evidence type="ECO:0000256" key="1">
    <source>
        <dbReference type="SAM" id="SignalP"/>
    </source>
</evidence>
<name>A0A8J2JFX9_9HEXA</name>
<accession>A0A8J2JFX9</accession>
<evidence type="ECO:0000313" key="3">
    <source>
        <dbReference type="Proteomes" id="UP000708208"/>
    </source>
</evidence>
<keyword evidence="1" id="KW-0732">Signal</keyword>
<proteinExistence type="predicted"/>
<protein>
    <recommendedName>
        <fullName evidence="4">Vitelline membrane outer layer protein 1</fullName>
    </recommendedName>
</protein>
<feature type="chain" id="PRO_5035289630" description="Vitelline membrane outer layer protein 1" evidence="1">
    <location>
        <begin position="20"/>
        <end position="204"/>
    </location>
</feature>
<comment type="caution">
    <text evidence="2">The sequence shown here is derived from an EMBL/GenBank/DDBJ whole genome shotgun (WGS) entry which is preliminary data.</text>
</comment>
<dbReference type="OrthoDB" id="6329319at2759"/>
<keyword evidence="3" id="KW-1185">Reference proteome</keyword>
<evidence type="ECO:0008006" key="4">
    <source>
        <dbReference type="Google" id="ProtNLM"/>
    </source>
</evidence>
<evidence type="ECO:0000313" key="2">
    <source>
        <dbReference type="EMBL" id="CAG7717222.1"/>
    </source>
</evidence>
<dbReference type="GO" id="GO:0005615">
    <property type="term" value="C:extracellular space"/>
    <property type="evidence" value="ECO:0007669"/>
    <property type="project" value="TreeGrafter"/>
</dbReference>
<gene>
    <name evidence="2" type="ORF">AFUS01_LOCUS6687</name>
</gene>
<sequence length="204" mass="22638">MSWELFFTLAFCSARTIIAAVDWIESPPLTNWGEWHHYEECPPGSYAYGFQLRVHEFMDTALTDDTTLNGIFLLCATPEARRAGYEMFGSLGYTPPLAKVSSEVALNGEIRREWQCSSPHFAIGFQLLVLEPQGVLWDDVAASNMLLDCGYGESLLGDGEDVGVWTGPQTCLNSVICGIQTQVEYEKMDDTALNNVKFGCCEPV</sequence>
<dbReference type="AlphaFoldDB" id="A0A8J2JFX9"/>
<dbReference type="InterPro" id="IPR005515">
    <property type="entry name" value="VOMI"/>
</dbReference>
<dbReference type="Proteomes" id="UP000708208">
    <property type="component" value="Unassembled WGS sequence"/>
</dbReference>
<feature type="signal peptide" evidence="1">
    <location>
        <begin position="1"/>
        <end position="19"/>
    </location>
</feature>
<reference evidence="2" key="1">
    <citation type="submission" date="2021-06" db="EMBL/GenBank/DDBJ databases">
        <authorList>
            <person name="Hodson N. C."/>
            <person name="Mongue J. A."/>
            <person name="Jaron S. K."/>
        </authorList>
    </citation>
    <scope>NUCLEOTIDE SEQUENCE</scope>
</reference>
<dbReference type="PANTHER" id="PTHR18841:SF0">
    <property type="entry name" value="VITELLINE MEMBRANE OUTER LAYER 1 HOMOLOG A-RELATED"/>
    <property type="match status" value="1"/>
</dbReference>
<organism evidence="2 3">
    <name type="scientific">Allacma fusca</name>
    <dbReference type="NCBI Taxonomy" id="39272"/>
    <lineage>
        <taxon>Eukaryota</taxon>
        <taxon>Metazoa</taxon>
        <taxon>Ecdysozoa</taxon>
        <taxon>Arthropoda</taxon>
        <taxon>Hexapoda</taxon>
        <taxon>Collembola</taxon>
        <taxon>Symphypleona</taxon>
        <taxon>Sminthuridae</taxon>
        <taxon>Allacma</taxon>
    </lineage>
</organism>
<dbReference type="Pfam" id="PF03762">
    <property type="entry name" value="VOMI"/>
    <property type="match status" value="1"/>
</dbReference>
<dbReference type="EMBL" id="CAJVCH010043927">
    <property type="protein sequence ID" value="CAG7717222.1"/>
    <property type="molecule type" value="Genomic_DNA"/>
</dbReference>
<dbReference type="PANTHER" id="PTHR18841">
    <property type="entry name" value="VITELLINE MEMBRANE OUTER LAYER PROTEIN I-RELATED"/>
    <property type="match status" value="1"/>
</dbReference>